<keyword evidence="7" id="KW-0769">Symport</keyword>
<keyword evidence="17" id="KW-1185">Reference proteome</keyword>
<organism evidence="16 17">
    <name type="scientific">Vigna unguiculata</name>
    <name type="common">Cowpea</name>
    <dbReference type="NCBI Taxonomy" id="3917"/>
    <lineage>
        <taxon>Eukaryota</taxon>
        <taxon>Viridiplantae</taxon>
        <taxon>Streptophyta</taxon>
        <taxon>Embryophyta</taxon>
        <taxon>Tracheophyta</taxon>
        <taxon>Spermatophyta</taxon>
        <taxon>Magnoliopsida</taxon>
        <taxon>eudicotyledons</taxon>
        <taxon>Gunneridae</taxon>
        <taxon>Pentapetalae</taxon>
        <taxon>rosids</taxon>
        <taxon>fabids</taxon>
        <taxon>Fabales</taxon>
        <taxon>Fabaceae</taxon>
        <taxon>Papilionoideae</taxon>
        <taxon>50 kb inversion clade</taxon>
        <taxon>NPAAA clade</taxon>
        <taxon>indigoferoid/millettioid clade</taxon>
        <taxon>Phaseoleae</taxon>
        <taxon>Vigna</taxon>
    </lineage>
</organism>
<keyword evidence="9 14" id="KW-1133">Transmembrane helix</keyword>
<feature type="transmembrane region" description="Helical" evidence="14">
    <location>
        <begin position="341"/>
        <end position="363"/>
    </location>
</feature>
<dbReference type="InterPro" id="IPR013057">
    <property type="entry name" value="AA_transpt_TM"/>
</dbReference>
<dbReference type="GO" id="GO:0012505">
    <property type="term" value="C:endomembrane system"/>
    <property type="evidence" value="ECO:0007669"/>
    <property type="project" value="UniProtKB-SubCell"/>
</dbReference>
<feature type="transmembrane region" description="Helical" evidence="14">
    <location>
        <begin position="540"/>
        <end position="565"/>
    </location>
</feature>
<comment type="subcellular location">
    <subcellularLocation>
        <location evidence="2">Cell membrane</location>
    </subcellularLocation>
    <subcellularLocation>
        <location evidence="1">Endomembrane system</location>
        <topology evidence="1">Multi-pass membrane protein</topology>
    </subcellularLocation>
</comment>
<evidence type="ECO:0000313" key="17">
    <source>
        <dbReference type="Proteomes" id="UP000501690"/>
    </source>
</evidence>
<evidence type="ECO:0000259" key="15">
    <source>
        <dbReference type="Pfam" id="PF01490"/>
    </source>
</evidence>
<evidence type="ECO:0000256" key="13">
    <source>
        <dbReference type="SAM" id="MobiDB-lite"/>
    </source>
</evidence>
<comment type="function">
    <text evidence="12">Carrier protein involved in proton-driven auxin influx. Mediates the formation of auxin gradient from developing leaves (site of auxin biosynthesis) to tips by contributing to the loading of auxin in vascular tissues and facilitating acropetal (base to tip) auxin transport within inner tissues of the root apex, and basipetal (tip to base) auxin transport within outer tissues of the root apex. May be involved in lateral roots and nodules formation.</text>
</comment>
<dbReference type="Proteomes" id="UP000501690">
    <property type="component" value="Linkage Group LG11"/>
</dbReference>
<feature type="region of interest" description="Disordered" evidence="13">
    <location>
        <begin position="1"/>
        <end position="45"/>
    </location>
</feature>
<evidence type="ECO:0000256" key="14">
    <source>
        <dbReference type="SAM" id="Phobius"/>
    </source>
</evidence>
<reference evidence="16 17" key="1">
    <citation type="submission" date="2019-04" db="EMBL/GenBank/DDBJ databases">
        <title>An improved genome assembly and genetic linkage map for asparagus bean, Vigna unguiculata ssp. sesquipedialis.</title>
        <authorList>
            <person name="Xia Q."/>
            <person name="Zhang R."/>
            <person name="Dong Y."/>
        </authorList>
    </citation>
    <scope>NUCLEOTIDE SEQUENCE [LARGE SCALE GENOMIC DNA]</scope>
    <source>
        <tissue evidence="16">Leaf</tissue>
    </source>
</reference>
<feature type="transmembrane region" description="Helical" evidence="14">
    <location>
        <begin position="642"/>
        <end position="668"/>
    </location>
</feature>
<evidence type="ECO:0000256" key="11">
    <source>
        <dbReference type="ARBA" id="ARBA00023294"/>
    </source>
</evidence>
<evidence type="ECO:0000256" key="7">
    <source>
        <dbReference type="ARBA" id="ARBA00022847"/>
    </source>
</evidence>
<dbReference type="EMBL" id="CP039355">
    <property type="protein sequence ID" value="QCE16737.1"/>
    <property type="molecule type" value="Genomic_DNA"/>
</dbReference>
<dbReference type="GO" id="GO:0009734">
    <property type="term" value="P:auxin-activated signaling pathway"/>
    <property type="evidence" value="ECO:0007669"/>
    <property type="project" value="UniProtKB-KW"/>
</dbReference>
<keyword evidence="10 14" id="KW-0472">Membrane</keyword>
<feature type="transmembrane region" description="Helical" evidence="14">
    <location>
        <begin position="612"/>
        <end position="630"/>
    </location>
</feature>
<evidence type="ECO:0000256" key="3">
    <source>
        <dbReference type="ARBA" id="ARBA00005590"/>
    </source>
</evidence>
<keyword evidence="4" id="KW-0813">Transport</keyword>
<feature type="transmembrane region" description="Helical" evidence="14">
    <location>
        <begin position="262"/>
        <end position="284"/>
    </location>
</feature>
<proteinExistence type="inferred from homology"/>
<feature type="domain" description="Amino acid transporter transmembrane" evidence="15">
    <location>
        <begin position="94"/>
        <end position="167"/>
    </location>
</feature>
<feature type="transmembrane region" description="Helical" evidence="14">
    <location>
        <begin position="125"/>
        <end position="147"/>
    </location>
</feature>
<feature type="domain" description="Amino acid transporter transmembrane" evidence="15">
    <location>
        <begin position="259"/>
        <end position="667"/>
    </location>
</feature>
<evidence type="ECO:0000256" key="6">
    <source>
        <dbReference type="ARBA" id="ARBA00022692"/>
    </source>
</evidence>
<feature type="transmembrane region" description="Helical" evidence="14">
    <location>
        <begin position="406"/>
        <end position="429"/>
    </location>
</feature>
<evidence type="ECO:0000256" key="12">
    <source>
        <dbReference type="ARBA" id="ARBA00045588"/>
    </source>
</evidence>
<dbReference type="AlphaFoldDB" id="A0A4D6NXH4"/>
<keyword evidence="11" id="KW-0927">Auxin signaling pathway</keyword>
<name>A0A4D6NXH4_VIGUN</name>
<dbReference type="GO" id="GO:0006865">
    <property type="term" value="P:amino acid transport"/>
    <property type="evidence" value="ECO:0007669"/>
    <property type="project" value="UniProtKB-KW"/>
</dbReference>
<dbReference type="GO" id="GO:0015293">
    <property type="term" value="F:symporter activity"/>
    <property type="evidence" value="ECO:0007669"/>
    <property type="project" value="UniProtKB-KW"/>
</dbReference>
<gene>
    <name evidence="16" type="ORF">DEO72_LG11g3756</name>
</gene>
<feature type="transmembrane region" description="Helical" evidence="14">
    <location>
        <begin position="97"/>
        <end position="119"/>
    </location>
</feature>
<evidence type="ECO:0000256" key="1">
    <source>
        <dbReference type="ARBA" id="ARBA00004127"/>
    </source>
</evidence>
<evidence type="ECO:0000256" key="10">
    <source>
        <dbReference type="ARBA" id="ARBA00023136"/>
    </source>
</evidence>
<evidence type="ECO:0000256" key="4">
    <source>
        <dbReference type="ARBA" id="ARBA00022448"/>
    </source>
</evidence>
<evidence type="ECO:0000256" key="2">
    <source>
        <dbReference type="ARBA" id="ARBA00004236"/>
    </source>
</evidence>
<protein>
    <submittedName>
        <fullName evidence="16">Solute carrier family 32</fullName>
    </submittedName>
</protein>
<feature type="region of interest" description="Disordered" evidence="13">
    <location>
        <begin position="181"/>
        <end position="206"/>
    </location>
</feature>
<accession>A0A4D6NXH4</accession>
<dbReference type="PANTHER" id="PTHR48017">
    <property type="entry name" value="OS05G0424000 PROTEIN-RELATED"/>
    <property type="match status" value="1"/>
</dbReference>
<keyword evidence="8" id="KW-0029">Amino-acid transport</keyword>
<feature type="transmembrane region" description="Helical" evidence="14">
    <location>
        <begin position="290"/>
        <end position="312"/>
    </location>
</feature>
<evidence type="ECO:0000256" key="5">
    <source>
        <dbReference type="ARBA" id="ARBA00022475"/>
    </source>
</evidence>
<evidence type="ECO:0000313" key="16">
    <source>
        <dbReference type="EMBL" id="QCE16737.1"/>
    </source>
</evidence>
<keyword evidence="6 14" id="KW-0812">Transmembrane</keyword>
<dbReference type="Pfam" id="PF01490">
    <property type="entry name" value="Aa_trans"/>
    <property type="match status" value="2"/>
</dbReference>
<comment type="similarity">
    <text evidence="3">Belongs to the amino acid/polyamine transporter 2 family. Amino acid/auxin permease (AAAP) (TC 2.A.18.1) subfamily.</text>
</comment>
<sequence>MMEEVVEVKVSTKLRETQSSETITTPPLEEVSSRDGDGVPKTPKSPFASRLMNTPLASPMKKAIENMQGYFGEVRRFTKLDPQDDWLPITQSRNGNAYYAAFHVLSSGIGFQALLLPFAFTTLGWTWGITCLCVAFTWQLYTLWLLVQLHESESGVRHSRYLRLAMAAFVVEVKVSTKLRETQSSETITTPPLEEVSSRDGDGVPKTPKSPFASRLMNTPLASPMKKAIENMQGYFGEVRRFTKLDPQDDWLPITQSRNGNAYYAAFHVLSSGIGFQALLLPFAFTTLGWTWGITCLCVAFTWQLYTLWLLVQLHESESGVRHSRYLRLAMAAFGVKMGKVLALFPIMYLSGGTCVTLIMIGASTMKIFFEMVVGEPCPLSPVEWYLVFTCTAILLAQLPNLNSIAGVSLIGAVTAVGYCGLIFILSVVKGRLAHVTYEPPRGQSDTTMVFRAWNALGIIAFAFRGHNLVLEIQGTMPSDAKQPSRLAMWRGVMFAYLVIALCLFPLSIGGYWVYGNLIPTNRGMLGALHKYHEHDTPKFIIALTSLLVVINSLTSFQIYAMPVFDNLEFKYTSKKNKPCPRWLRIAFRGLFGCLAFFIAVTLPFLPSLAGLIGGVALPITLAYPCLMWLQIKKPQKRSTNWYLNWTLGVIGMILSLLVVIGAIWGIVEQGIEIHFFRPQ</sequence>
<feature type="transmembrane region" description="Helical" evidence="14">
    <location>
        <begin position="492"/>
        <end position="515"/>
    </location>
</feature>
<evidence type="ECO:0000256" key="9">
    <source>
        <dbReference type="ARBA" id="ARBA00022989"/>
    </source>
</evidence>
<keyword evidence="5" id="KW-1003">Cell membrane</keyword>
<feature type="transmembrane region" description="Helical" evidence="14">
    <location>
        <begin position="586"/>
        <end position="606"/>
    </location>
</feature>
<feature type="transmembrane region" description="Helical" evidence="14">
    <location>
        <begin position="449"/>
        <end position="471"/>
    </location>
</feature>
<feature type="transmembrane region" description="Helical" evidence="14">
    <location>
        <begin position="383"/>
        <end position="399"/>
    </location>
</feature>
<dbReference type="GO" id="GO:0005886">
    <property type="term" value="C:plasma membrane"/>
    <property type="evidence" value="ECO:0007669"/>
    <property type="project" value="UniProtKB-SubCell"/>
</dbReference>
<evidence type="ECO:0000256" key="8">
    <source>
        <dbReference type="ARBA" id="ARBA00022970"/>
    </source>
</evidence>